<comment type="similarity">
    <text evidence="1">Belongs to the class IV-like SAM-binding methyltransferase superfamily. RNA methyltransferase TrmH family.</text>
</comment>
<dbReference type="EMBL" id="CP013118">
    <property type="protein sequence ID" value="ALO16654.1"/>
    <property type="molecule type" value="Genomic_DNA"/>
</dbReference>
<proteinExistence type="inferred from homology"/>
<dbReference type="PANTHER" id="PTHR43191:SF2">
    <property type="entry name" value="RRNA METHYLTRANSFERASE 3, MITOCHONDRIAL"/>
    <property type="match status" value="1"/>
</dbReference>
<keyword evidence="3 5" id="KW-0808">Transferase</keyword>
<dbReference type="Pfam" id="PF00588">
    <property type="entry name" value="SpoU_methylase"/>
    <property type="match status" value="1"/>
</dbReference>
<dbReference type="SMART" id="SM00967">
    <property type="entry name" value="SpoU_sub_bind"/>
    <property type="match status" value="1"/>
</dbReference>
<protein>
    <submittedName>
        <fullName evidence="5">23S rRNA (Uridine(2479)-2'-O)-methyltransferase</fullName>
        <ecNumber evidence="5">2.1.1.208</ecNumber>
    </submittedName>
</protein>
<dbReference type="OrthoDB" id="9785673at2"/>
<keyword evidence="6" id="KW-1185">Reference proteome</keyword>
<evidence type="ECO:0000256" key="1">
    <source>
        <dbReference type="ARBA" id="ARBA00007228"/>
    </source>
</evidence>
<evidence type="ECO:0000256" key="2">
    <source>
        <dbReference type="ARBA" id="ARBA00022603"/>
    </source>
</evidence>
<dbReference type="RefSeq" id="WP_057954009.1">
    <property type="nucleotide sequence ID" value="NZ_CP013118.1"/>
</dbReference>
<dbReference type="GO" id="GO:0003723">
    <property type="term" value="F:RNA binding"/>
    <property type="evidence" value="ECO:0007669"/>
    <property type="project" value="InterPro"/>
</dbReference>
<dbReference type="CDD" id="cd18109">
    <property type="entry name" value="SpoU-like_RNA-MTase"/>
    <property type="match status" value="1"/>
</dbReference>
<dbReference type="KEGG" id="blq:L21SP5_03034"/>
<dbReference type="STRING" id="1307839.L21SP5_03034"/>
<organism evidence="5 6">
    <name type="scientific">Salinivirga cyanobacteriivorans</name>
    <dbReference type="NCBI Taxonomy" id="1307839"/>
    <lineage>
        <taxon>Bacteria</taxon>
        <taxon>Pseudomonadati</taxon>
        <taxon>Bacteroidota</taxon>
        <taxon>Bacteroidia</taxon>
        <taxon>Bacteroidales</taxon>
        <taxon>Salinivirgaceae</taxon>
        <taxon>Salinivirga</taxon>
    </lineage>
</organism>
<evidence type="ECO:0000259" key="4">
    <source>
        <dbReference type="SMART" id="SM00967"/>
    </source>
</evidence>
<dbReference type="GO" id="GO:0006396">
    <property type="term" value="P:RNA processing"/>
    <property type="evidence" value="ECO:0007669"/>
    <property type="project" value="InterPro"/>
</dbReference>
<keyword evidence="2 5" id="KW-0489">Methyltransferase</keyword>
<dbReference type="InterPro" id="IPR001537">
    <property type="entry name" value="SpoU_MeTrfase"/>
</dbReference>
<dbReference type="GO" id="GO:0032259">
    <property type="term" value="P:methylation"/>
    <property type="evidence" value="ECO:0007669"/>
    <property type="project" value="UniProtKB-KW"/>
</dbReference>
<name>A0A0S2I2W0_9BACT</name>
<dbReference type="Gene3D" id="3.40.1280.10">
    <property type="match status" value="1"/>
</dbReference>
<dbReference type="InterPro" id="IPR053888">
    <property type="entry name" value="MRM3-like_sub_bind"/>
</dbReference>
<dbReference type="AlphaFoldDB" id="A0A0S2I2W0"/>
<dbReference type="SUPFAM" id="SSF55315">
    <property type="entry name" value="L30e-like"/>
    <property type="match status" value="1"/>
</dbReference>
<dbReference type="GO" id="GO:0008173">
    <property type="term" value="F:RNA methyltransferase activity"/>
    <property type="evidence" value="ECO:0007669"/>
    <property type="project" value="InterPro"/>
</dbReference>
<dbReference type="Proteomes" id="UP000064893">
    <property type="component" value="Chromosome"/>
</dbReference>
<dbReference type="EC" id="2.1.1.208" evidence="5"/>
<dbReference type="InterPro" id="IPR051259">
    <property type="entry name" value="rRNA_Methyltransferase"/>
</dbReference>
<evidence type="ECO:0000256" key="3">
    <source>
        <dbReference type="ARBA" id="ARBA00022679"/>
    </source>
</evidence>
<dbReference type="Gene3D" id="3.30.1330.30">
    <property type="match status" value="1"/>
</dbReference>
<reference evidence="5 6" key="1">
    <citation type="submission" date="2015-11" db="EMBL/GenBank/DDBJ databases">
        <title>Description and complete genome sequence of a novel strain predominating in hypersaline microbial mats and representing a new family of the Bacteriodetes phylum.</title>
        <authorList>
            <person name="Spring S."/>
            <person name="Bunk B."/>
            <person name="Sproer C."/>
            <person name="Klenk H.-P."/>
        </authorList>
    </citation>
    <scope>NUCLEOTIDE SEQUENCE [LARGE SCALE GENOMIC DNA]</scope>
    <source>
        <strain evidence="5 6">L21-Spi-D4</strain>
    </source>
</reference>
<evidence type="ECO:0000313" key="5">
    <source>
        <dbReference type="EMBL" id="ALO16654.1"/>
    </source>
</evidence>
<dbReference type="Pfam" id="PF22435">
    <property type="entry name" value="MRM3-like_sub_bind"/>
    <property type="match status" value="1"/>
</dbReference>
<dbReference type="SUPFAM" id="SSF75217">
    <property type="entry name" value="alpha/beta knot"/>
    <property type="match status" value="1"/>
</dbReference>
<evidence type="ECO:0000313" key="6">
    <source>
        <dbReference type="Proteomes" id="UP000064893"/>
    </source>
</evidence>
<dbReference type="InterPro" id="IPR013123">
    <property type="entry name" value="SpoU_subst-bd"/>
</dbReference>
<feature type="domain" description="RNA 2-O ribose methyltransferase substrate binding" evidence="4">
    <location>
        <begin position="25"/>
        <end position="90"/>
    </location>
</feature>
<dbReference type="GO" id="GO:0005737">
    <property type="term" value="C:cytoplasm"/>
    <property type="evidence" value="ECO:0007669"/>
    <property type="project" value="UniProtKB-ARBA"/>
</dbReference>
<sequence>MDKNRIKYLRSLHQKKYRQLNSEFIVEGNKLVNELLKSDFEIKNVYAVDAGQLNAESIEIEHISPKELDRISTSRSPNNSVAVAALPEGQLPSMDTIAGNLSLVLENIQDPGNMGTILRLANWFGIQHIFCNAETVECYNPKVVQSSMGALFRVKVHYTDIYTLIAQTSDLPDFNIYATLLDGENLYETEISDKGFIIMGNESQGLTEKINMPEVKKIKIPSFPEETSGMESLNVAIATAITVAEFRRRTMD</sequence>
<dbReference type="InterPro" id="IPR029064">
    <property type="entry name" value="Ribosomal_eL30-like_sf"/>
</dbReference>
<dbReference type="InterPro" id="IPR029026">
    <property type="entry name" value="tRNA_m1G_MTases_N"/>
</dbReference>
<accession>A0A0S2I2W0</accession>
<gene>
    <name evidence="5" type="primary">aviRb</name>
    <name evidence="5" type="ORF">L21SP5_03034</name>
</gene>
<dbReference type="PANTHER" id="PTHR43191">
    <property type="entry name" value="RRNA METHYLTRANSFERASE 3"/>
    <property type="match status" value="1"/>
</dbReference>
<dbReference type="InterPro" id="IPR029028">
    <property type="entry name" value="Alpha/beta_knot_MTases"/>
</dbReference>